<feature type="region of interest" description="Disordered" evidence="1">
    <location>
        <begin position="458"/>
        <end position="502"/>
    </location>
</feature>
<name>A0ABR3R2L1_9PLEO</name>
<feature type="compositionally biased region" description="Acidic residues" evidence="1">
    <location>
        <begin position="474"/>
        <end position="488"/>
    </location>
</feature>
<feature type="compositionally biased region" description="Low complexity" evidence="1">
    <location>
        <begin position="347"/>
        <end position="371"/>
    </location>
</feature>
<accession>A0ABR3R2L1</accession>
<dbReference type="EMBL" id="JAKIXB020000023">
    <property type="protein sequence ID" value="KAL1598212.1"/>
    <property type="molecule type" value="Genomic_DNA"/>
</dbReference>
<gene>
    <name evidence="2" type="ORF">SLS59_006896</name>
</gene>
<feature type="region of interest" description="Disordered" evidence="1">
    <location>
        <begin position="254"/>
        <end position="371"/>
    </location>
</feature>
<reference evidence="2 3" key="1">
    <citation type="submission" date="2024-02" db="EMBL/GenBank/DDBJ databases">
        <title>De novo assembly and annotation of 12 fungi associated with fruit tree decline syndrome in Ontario, Canada.</title>
        <authorList>
            <person name="Sulman M."/>
            <person name="Ellouze W."/>
            <person name="Ilyukhin E."/>
        </authorList>
    </citation>
    <scope>NUCLEOTIDE SEQUENCE [LARGE SCALE GENOMIC DNA]</scope>
    <source>
        <strain evidence="2 3">M97-236</strain>
    </source>
</reference>
<keyword evidence="3" id="KW-1185">Reference proteome</keyword>
<evidence type="ECO:0000256" key="1">
    <source>
        <dbReference type="SAM" id="MobiDB-lite"/>
    </source>
</evidence>
<feature type="compositionally biased region" description="Basic and acidic residues" evidence="1">
    <location>
        <begin position="261"/>
        <end position="270"/>
    </location>
</feature>
<organism evidence="2 3">
    <name type="scientific">Nothophoma quercina</name>
    <dbReference type="NCBI Taxonomy" id="749835"/>
    <lineage>
        <taxon>Eukaryota</taxon>
        <taxon>Fungi</taxon>
        <taxon>Dikarya</taxon>
        <taxon>Ascomycota</taxon>
        <taxon>Pezizomycotina</taxon>
        <taxon>Dothideomycetes</taxon>
        <taxon>Pleosporomycetidae</taxon>
        <taxon>Pleosporales</taxon>
        <taxon>Pleosporineae</taxon>
        <taxon>Didymellaceae</taxon>
        <taxon>Nothophoma</taxon>
    </lineage>
</organism>
<proteinExistence type="predicted"/>
<comment type="caution">
    <text evidence="2">The sequence shown here is derived from an EMBL/GenBank/DDBJ whole genome shotgun (WGS) entry which is preliminary data.</text>
</comment>
<sequence>MKELVRILRNDPYSSIEPGLSEYDKATEAIIKKLPRRLRSYPLSSHGKLCRTHKGLNTHLIEDIWAWIKFELEVAIGRFLYPVIVSDVMSEEDEIRVRQLEPVVEIFNPHWTLDESAPPGNPPIDAGKKWAFQQNGCPACILARIGSDEDALFALFAGMYGHLHGRSDGQGVDKIKSKRLRFVRYWMRTHTNGEKATFAAYDLGMELKALRGEAKATLRKSGQPNRFTRDSIDEPVVTTHNYLDGQAEIALDVSEPYNSKDWTDSDHENSKIGLTPPQDPTTPVVVNGRNDKPLPKTPLASIHIQPLTPSSSKSHRKSMHSTRSTEEDTLPPLPNLSRPNLKRRDSVFSSSSSLRPPRPASSVYSSPSLGGSRLTLATSVASYNNPSSTHRSCVPQYDPFDTSEDRMAKYRKMLNGTPVHRGANRVVEVQEKTLFPKPSRGSLYSAFGEEGWEEKEKEFETVDVTPPPSPVLEGVDEEGEEYYEDDDGEQMRVDGLMPCKHK</sequence>
<evidence type="ECO:0000313" key="3">
    <source>
        <dbReference type="Proteomes" id="UP001521222"/>
    </source>
</evidence>
<evidence type="ECO:0000313" key="2">
    <source>
        <dbReference type="EMBL" id="KAL1598212.1"/>
    </source>
</evidence>
<dbReference type="Proteomes" id="UP001521222">
    <property type="component" value="Unassembled WGS sequence"/>
</dbReference>
<protein>
    <submittedName>
        <fullName evidence="2">Uncharacterized protein</fullName>
    </submittedName>
</protein>